<evidence type="ECO:0000256" key="5">
    <source>
        <dbReference type="ARBA" id="ARBA00012290"/>
    </source>
</evidence>
<proteinExistence type="inferred from homology"/>
<dbReference type="InterPro" id="IPR016040">
    <property type="entry name" value="NAD(P)-bd_dom"/>
</dbReference>
<evidence type="ECO:0000256" key="7">
    <source>
        <dbReference type="ARBA" id="ARBA00022793"/>
    </source>
</evidence>
<protein>
    <recommendedName>
        <fullName evidence="5">UDP-glucuronate decarboxylase</fullName>
        <ecNumber evidence="5">4.1.1.35</ecNumber>
    </recommendedName>
</protein>
<comment type="cofactor">
    <cofactor evidence="1">
        <name>NAD(+)</name>
        <dbReference type="ChEBI" id="CHEBI:57540"/>
    </cofactor>
</comment>
<gene>
    <name evidence="15" type="ORF">RD2015_2037</name>
</gene>
<dbReference type="RefSeq" id="WP_058934779.1">
    <property type="nucleotide sequence ID" value="NZ_CP013729.1"/>
</dbReference>
<dbReference type="EMBL" id="CP013729">
    <property type="protein sequence ID" value="ALV06513.1"/>
    <property type="molecule type" value="Genomic_DNA"/>
</dbReference>
<dbReference type="OrthoDB" id="9769113at2"/>
<dbReference type="InterPro" id="IPR044516">
    <property type="entry name" value="UXS-like"/>
</dbReference>
<evidence type="ECO:0000313" key="15">
    <source>
        <dbReference type="EMBL" id="ALV06513.1"/>
    </source>
</evidence>
<evidence type="ECO:0000256" key="14">
    <source>
        <dbReference type="ARBA" id="ARBA00023239"/>
    </source>
</evidence>
<keyword evidence="11" id="KW-0333">Golgi apparatus</keyword>
<evidence type="ECO:0000256" key="1">
    <source>
        <dbReference type="ARBA" id="ARBA00001911"/>
    </source>
</evidence>
<keyword evidence="6" id="KW-0812">Transmembrane</keyword>
<keyword evidence="8" id="KW-0735">Signal-anchor</keyword>
<dbReference type="KEGG" id="rdp:RD2015_2037"/>
<evidence type="ECO:0000256" key="2">
    <source>
        <dbReference type="ARBA" id="ARBA00004447"/>
    </source>
</evidence>
<dbReference type="Pfam" id="PF16363">
    <property type="entry name" value="GDP_Man_Dehyd"/>
    <property type="match status" value="1"/>
</dbReference>
<dbReference type="PANTHER" id="PTHR43078:SF6">
    <property type="entry name" value="UDP-GLUCURONIC ACID DECARBOXYLASE 1"/>
    <property type="match status" value="1"/>
</dbReference>
<dbReference type="PATRIC" id="fig|76731.3.peg.2088"/>
<reference evidence="15 16" key="1">
    <citation type="submission" date="2015-12" db="EMBL/GenBank/DDBJ databases">
        <title>Complete genome of Roseateles depolymerans KCTC 42856.</title>
        <authorList>
            <person name="Kim K.M."/>
        </authorList>
    </citation>
    <scope>NUCLEOTIDE SEQUENCE [LARGE SCALE GENOMIC DNA]</scope>
    <source>
        <strain evidence="15 16">KCTC 42856</strain>
    </source>
</reference>
<keyword evidence="7" id="KW-0210">Decarboxylase</keyword>
<evidence type="ECO:0000256" key="12">
    <source>
        <dbReference type="ARBA" id="ARBA00023136"/>
    </source>
</evidence>
<evidence type="ECO:0000256" key="4">
    <source>
        <dbReference type="ARBA" id="ARBA00007505"/>
    </source>
</evidence>
<sequence length="323" mass="36178">MNQDSLPVVVTGAAGFVGSHLCEALLAQGHRVMALDNLSTGDIGHMDGLLGHKAFTFQRRDVCLEPPRELVEARRVFNLACPASPAYYQTAPVDTVLCSVLGLWRLLELAQRTGARLLQTSTSEVYGDAEQHPQRENYWGNVNPNGARSCYDEGKRCGEAMMMAYHHERKVDVRIARIFNTYGPRLRPGDGRVVSNFIMQALQGQDLTVYGDGQQTRSFCYVSDTVRALMLLMEGEEIGPVNVGNPGEHTMLALAEMILRLTGSRSRLVFRPLPQDDPRRRCPDIERARERLGWVPQVSLEEGLERTLHHFRQLLGQQRVIVA</sequence>
<keyword evidence="10" id="KW-0520">NAD</keyword>
<dbReference type="FunFam" id="3.40.50.720:FF:000065">
    <property type="entry name" value="UDP-glucuronic acid decarboxylase 1"/>
    <property type="match status" value="1"/>
</dbReference>
<evidence type="ECO:0000256" key="6">
    <source>
        <dbReference type="ARBA" id="ARBA00022692"/>
    </source>
</evidence>
<dbReference type="CDD" id="cd05230">
    <property type="entry name" value="UGD_SDR_e"/>
    <property type="match status" value="1"/>
</dbReference>
<comment type="similarity">
    <text evidence="4">Belongs to the NAD(P)-dependent epimerase/dehydratase family. UDP-glucuronic acid decarboxylase subfamily.</text>
</comment>
<dbReference type="SUPFAM" id="SSF51735">
    <property type="entry name" value="NAD(P)-binding Rossmann-fold domains"/>
    <property type="match status" value="1"/>
</dbReference>
<dbReference type="GO" id="GO:0070403">
    <property type="term" value="F:NAD+ binding"/>
    <property type="evidence" value="ECO:0007669"/>
    <property type="project" value="InterPro"/>
</dbReference>
<dbReference type="InterPro" id="IPR036291">
    <property type="entry name" value="NAD(P)-bd_dom_sf"/>
</dbReference>
<comment type="subcellular location">
    <subcellularLocation>
        <location evidence="2">Golgi apparatus</location>
        <location evidence="2">Golgi stack membrane</location>
        <topology evidence="2">Single-pass type II membrane protein</topology>
    </subcellularLocation>
</comment>
<evidence type="ECO:0000256" key="3">
    <source>
        <dbReference type="ARBA" id="ARBA00005100"/>
    </source>
</evidence>
<evidence type="ECO:0000256" key="8">
    <source>
        <dbReference type="ARBA" id="ARBA00022968"/>
    </source>
</evidence>
<keyword evidence="16" id="KW-1185">Reference proteome</keyword>
<dbReference type="Proteomes" id="UP000060699">
    <property type="component" value="Chromosome"/>
</dbReference>
<dbReference type="GO" id="GO:0048040">
    <property type="term" value="F:UDP-glucuronate decarboxylase activity"/>
    <property type="evidence" value="ECO:0007669"/>
    <property type="project" value="UniProtKB-EC"/>
</dbReference>
<evidence type="ECO:0000313" key="16">
    <source>
        <dbReference type="Proteomes" id="UP000060699"/>
    </source>
</evidence>
<keyword evidence="13" id="KW-0325">Glycoprotein</keyword>
<dbReference type="GO" id="GO:0033320">
    <property type="term" value="P:UDP-D-xylose biosynthetic process"/>
    <property type="evidence" value="ECO:0007669"/>
    <property type="project" value="UniProtKB-UniPathway"/>
</dbReference>
<evidence type="ECO:0000256" key="13">
    <source>
        <dbReference type="ARBA" id="ARBA00023180"/>
    </source>
</evidence>
<dbReference type="PANTHER" id="PTHR43078">
    <property type="entry name" value="UDP-GLUCURONIC ACID DECARBOXYLASE-RELATED"/>
    <property type="match status" value="1"/>
</dbReference>
<accession>A0A0U2U2K5</accession>
<dbReference type="Gene3D" id="3.40.50.720">
    <property type="entry name" value="NAD(P)-binding Rossmann-like Domain"/>
    <property type="match status" value="1"/>
</dbReference>
<keyword evidence="12" id="KW-0472">Membrane</keyword>
<dbReference type="GO" id="GO:0042732">
    <property type="term" value="P:D-xylose metabolic process"/>
    <property type="evidence" value="ECO:0007669"/>
    <property type="project" value="InterPro"/>
</dbReference>
<dbReference type="AlphaFoldDB" id="A0A0U2U2K5"/>
<dbReference type="STRING" id="76731.RD2015_2037"/>
<evidence type="ECO:0000256" key="10">
    <source>
        <dbReference type="ARBA" id="ARBA00023027"/>
    </source>
</evidence>
<organism evidence="15 16">
    <name type="scientific">Roseateles depolymerans</name>
    <dbReference type="NCBI Taxonomy" id="76731"/>
    <lineage>
        <taxon>Bacteria</taxon>
        <taxon>Pseudomonadati</taxon>
        <taxon>Pseudomonadota</taxon>
        <taxon>Betaproteobacteria</taxon>
        <taxon>Burkholderiales</taxon>
        <taxon>Sphaerotilaceae</taxon>
        <taxon>Roseateles</taxon>
    </lineage>
</organism>
<dbReference type="UniPathway" id="UPA00796">
    <property type="reaction ID" value="UER00771"/>
</dbReference>
<keyword evidence="9" id="KW-1133">Transmembrane helix</keyword>
<dbReference type="GO" id="GO:0005737">
    <property type="term" value="C:cytoplasm"/>
    <property type="evidence" value="ECO:0007669"/>
    <property type="project" value="TreeGrafter"/>
</dbReference>
<evidence type="ECO:0000256" key="9">
    <source>
        <dbReference type="ARBA" id="ARBA00022989"/>
    </source>
</evidence>
<keyword evidence="14" id="KW-0456">Lyase</keyword>
<comment type="pathway">
    <text evidence="3">Nucleotide-sugar biosynthesis; UDP-alpha-D-xylose biosynthesis; UDP-alpha-D-xylose from UDP-alpha-D-glucuronate: step 1/1.</text>
</comment>
<evidence type="ECO:0000256" key="11">
    <source>
        <dbReference type="ARBA" id="ARBA00023034"/>
    </source>
</evidence>
<name>A0A0U2U2K5_9BURK</name>
<dbReference type="EC" id="4.1.1.35" evidence="5"/>